<feature type="transmembrane region" description="Helical" evidence="2">
    <location>
        <begin position="57"/>
        <end position="77"/>
    </location>
</feature>
<comment type="caution">
    <text evidence="3">The sequence shown here is derived from an EMBL/GenBank/DDBJ whole genome shotgun (WGS) entry which is preliminary data.</text>
</comment>
<keyword evidence="4" id="KW-1185">Reference proteome</keyword>
<gene>
    <name evidence="3" type="ORF">IU449_14335</name>
</gene>
<protein>
    <recommendedName>
        <fullName evidence="5">UsfY protein</fullName>
    </recommendedName>
</protein>
<evidence type="ECO:0000256" key="1">
    <source>
        <dbReference type="SAM" id="MobiDB-lite"/>
    </source>
</evidence>
<sequence>MPAGDEGFPDHARTTRSHAGEGIEDSYNIPGIVMFALGIVALGLTLTAAAYGFAGWVIIGAVVCAVGLLGGATWILLEHRRVKAREGLSLSDQAGH</sequence>
<feature type="region of interest" description="Disordered" evidence="1">
    <location>
        <begin position="1"/>
        <end position="23"/>
    </location>
</feature>
<accession>A0ABS0DB72</accession>
<evidence type="ECO:0000313" key="3">
    <source>
        <dbReference type="EMBL" id="MBF6355710.1"/>
    </source>
</evidence>
<evidence type="ECO:0000313" key="4">
    <source>
        <dbReference type="Proteomes" id="UP000707731"/>
    </source>
</evidence>
<keyword evidence="2" id="KW-0472">Membrane</keyword>
<feature type="transmembrane region" description="Helical" evidence="2">
    <location>
        <begin position="32"/>
        <end position="51"/>
    </location>
</feature>
<reference evidence="3 4" key="1">
    <citation type="submission" date="2020-10" db="EMBL/GenBank/DDBJ databases">
        <title>Identification of Nocardia species via Next-generation sequencing and recognition of intraspecies genetic diversity.</title>
        <authorList>
            <person name="Li P."/>
            <person name="Li P."/>
            <person name="Lu B."/>
        </authorList>
    </citation>
    <scope>NUCLEOTIDE SEQUENCE [LARGE SCALE GENOMIC DNA]</scope>
    <source>
        <strain evidence="3 4">BJ06-0143</strain>
    </source>
</reference>
<keyword evidence="2" id="KW-1133">Transmembrane helix</keyword>
<feature type="compositionally biased region" description="Basic and acidic residues" evidence="1">
    <location>
        <begin position="8"/>
        <end position="21"/>
    </location>
</feature>
<organism evidence="3 4">
    <name type="scientific">Nocardia higoensis</name>
    <dbReference type="NCBI Taxonomy" id="228599"/>
    <lineage>
        <taxon>Bacteria</taxon>
        <taxon>Bacillati</taxon>
        <taxon>Actinomycetota</taxon>
        <taxon>Actinomycetes</taxon>
        <taxon>Mycobacteriales</taxon>
        <taxon>Nocardiaceae</taxon>
        <taxon>Nocardia</taxon>
    </lineage>
</organism>
<dbReference type="EMBL" id="JADLQN010000002">
    <property type="protein sequence ID" value="MBF6355710.1"/>
    <property type="molecule type" value="Genomic_DNA"/>
</dbReference>
<evidence type="ECO:0008006" key="5">
    <source>
        <dbReference type="Google" id="ProtNLM"/>
    </source>
</evidence>
<name>A0ABS0DB72_9NOCA</name>
<keyword evidence="2" id="KW-0812">Transmembrane</keyword>
<evidence type="ECO:0000256" key="2">
    <source>
        <dbReference type="SAM" id="Phobius"/>
    </source>
</evidence>
<proteinExistence type="predicted"/>
<dbReference type="Proteomes" id="UP000707731">
    <property type="component" value="Unassembled WGS sequence"/>
</dbReference>